<feature type="region of interest" description="Disordered" evidence="3">
    <location>
        <begin position="50"/>
        <end position="84"/>
    </location>
</feature>
<dbReference type="PANTHER" id="PTHR24198:SF165">
    <property type="entry name" value="ANKYRIN REPEAT-CONTAINING PROTEIN-RELATED"/>
    <property type="match status" value="1"/>
</dbReference>
<reference evidence="4" key="1">
    <citation type="submission" date="2021-02" db="EMBL/GenBank/DDBJ databases">
        <authorList>
            <person name="Dougan E. K."/>
            <person name="Rhodes N."/>
            <person name="Thang M."/>
            <person name="Chan C."/>
        </authorList>
    </citation>
    <scope>NUCLEOTIDE SEQUENCE</scope>
</reference>
<gene>
    <name evidence="4" type="ORF">SPIL2461_LOCUS10243</name>
</gene>
<proteinExistence type="predicted"/>
<evidence type="ECO:0000313" key="5">
    <source>
        <dbReference type="Proteomes" id="UP000649617"/>
    </source>
</evidence>
<dbReference type="EMBL" id="CAJNIZ010018779">
    <property type="protein sequence ID" value="CAE7415718.1"/>
    <property type="molecule type" value="Genomic_DNA"/>
</dbReference>
<accession>A0A812R1H6</accession>
<dbReference type="Pfam" id="PF12796">
    <property type="entry name" value="Ank_2"/>
    <property type="match status" value="1"/>
</dbReference>
<dbReference type="PANTHER" id="PTHR24198">
    <property type="entry name" value="ANKYRIN REPEAT AND PROTEIN KINASE DOMAIN-CONTAINING PROTEIN"/>
    <property type="match status" value="1"/>
</dbReference>
<evidence type="ECO:0000256" key="2">
    <source>
        <dbReference type="ARBA" id="ARBA00023043"/>
    </source>
</evidence>
<dbReference type="InterPro" id="IPR002110">
    <property type="entry name" value="Ankyrin_rpt"/>
</dbReference>
<organism evidence="4 5">
    <name type="scientific">Symbiodinium pilosum</name>
    <name type="common">Dinoflagellate</name>
    <dbReference type="NCBI Taxonomy" id="2952"/>
    <lineage>
        <taxon>Eukaryota</taxon>
        <taxon>Sar</taxon>
        <taxon>Alveolata</taxon>
        <taxon>Dinophyceae</taxon>
        <taxon>Suessiales</taxon>
        <taxon>Symbiodiniaceae</taxon>
        <taxon>Symbiodinium</taxon>
    </lineage>
</organism>
<dbReference type="OrthoDB" id="437392at2759"/>
<evidence type="ECO:0000256" key="1">
    <source>
        <dbReference type="ARBA" id="ARBA00022737"/>
    </source>
</evidence>
<evidence type="ECO:0000256" key="3">
    <source>
        <dbReference type="SAM" id="MobiDB-lite"/>
    </source>
</evidence>
<comment type="caution">
    <text evidence="4">The sequence shown here is derived from an EMBL/GenBank/DDBJ whole genome shotgun (WGS) entry which is preliminary data.</text>
</comment>
<dbReference type="Gene3D" id="1.25.40.20">
    <property type="entry name" value="Ankyrin repeat-containing domain"/>
    <property type="match status" value="1"/>
</dbReference>
<keyword evidence="2" id="KW-0040">ANK repeat</keyword>
<evidence type="ECO:0000313" key="4">
    <source>
        <dbReference type="EMBL" id="CAE7415718.1"/>
    </source>
</evidence>
<dbReference type="SMART" id="SM00248">
    <property type="entry name" value="ANK"/>
    <property type="match status" value="2"/>
</dbReference>
<protein>
    <submittedName>
        <fullName evidence="4">Uncharacterized protein</fullName>
    </submittedName>
</protein>
<keyword evidence="1" id="KW-0677">Repeat</keyword>
<name>A0A812R1H6_SYMPI</name>
<dbReference type="SUPFAM" id="SSF48403">
    <property type="entry name" value="Ankyrin repeat"/>
    <property type="match status" value="1"/>
</dbReference>
<dbReference type="AlphaFoldDB" id="A0A812R1H6"/>
<sequence>MAASLASLVQLERQLAKEKEDVLDQLAGWDEEIGWKKHVVSELEKTLEALRSGGSGPRTAAEVRGAVTAQNSSVDDGQQKEENDELSRRLAAALADLPTTSTDRWDQASFEAQFNRSADGQLADFLGTLEPEQRLVWELQNPPEASPKLDRRLLADLKDAGKSAEAEVLVAAAGKPSEAEEQYRSLLWIRYKTLNASHAEQGAGGQSLLTLACRNGWCDVASALLERQADVHHRSGSQLTALSAACMRGSVACVEILLQAHADPNEASKGRSALALASCMHPTEKTGAVHCCNSVYRMHAADHVDLRCGAGEEACGVSC</sequence>
<dbReference type="InterPro" id="IPR036770">
    <property type="entry name" value="Ankyrin_rpt-contain_sf"/>
</dbReference>
<dbReference type="Proteomes" id="UP000649617">
    <property type="component" value="Unassembled WGS sequence"/>
</dbReference>
<keyword evidence="5" id="KW-1185">Reference proteome</keyword>